<feature type="transmembrane region" description="Helical" evidence="1">
    <location>
        <begin position="73"/>
        <end position="97"/>
    </location>
</feature>
<proteinExistence type="predicted"/>
<dbReference type="RefSeq" id="WP_345236094.1">
    <property type="nucleotide sequence ID" value="NZ_BAABGZ010000023.1"/>
</dbReference>
<evidence type="ECO:0000256" key="1">
    <source>
        <dbReference type="SAM" id="Phobius"/>
    </source>
</evidence>
<keyword evidence="1" id="KW-0812">Transmembrane</keyword>
<dbReference type="Proteomes" id="UP001501153">
    <property type="component" value="Unassembled WGS sequence"/>
</dbReference>
<keyword evidence="1" id="KW-1133">Transmembrane helix</keyword>
<evidence type="ECO:0000313" key="3">
    <source>
        <dbReference type="Proteomes" id="UP001501153"/>
    </source>
</evidence>
<evidence type="ECO:0000313" key="2">
    <source>
        <dbReference type="EMBL" id="GAA4357358.1"/>
    </source>
</evidence>
<comment type="caution">
    <text evidence="2">The sequence shown here is derived from an EMBL/GenBank/DDBJ whole genome shotgun (WGS) entry which is preliminary data.</text>
</comment>
<protein>
    <recommendedName>
        <fullName evidence="4">Transmembrane protein</fullName>
    </recommendedName>
</protein>
<evidence type="ECO:0008006" key="4">
    <source>
        <dbReference type="Google" id="ProtNLM"/>
    </source>
</evidence>
<reference evidence="3" key="1">
    <citation type="journal article" date="2019" name="Int. J. Syst. Evol. Microbiol.">
        <title>The Global Catalogue of Microorganisms (GCM) 10K type strain sequencing project: providing services to taxonomists for standard genome sequencing and annotation.</title>
        <authorList>
            <consortium name="The Broad Institute Genomics Platform"/>
            <consortium name="The Broad Institute Genome Sequencing Center for Infectious Disease"/>
            <person name="Wu L."/>
            <person name="Ma J."/>
        </authorList>
    </citation>
    <scope>NUCLEOTIDE SEQUENCE [LARGE SCALE GENOMIC DNA]</scope>
    <source>
        <strain evidence="3">JCM 17923</strain>
    </source>
</reference>
<organism evidence="2 3">
    <name type="scientific">Hymenobacter saemangeumensis</name>
    <dbReference type="NCBI Taxonomy" id="1084522"/>
    <lineage>
        <taxon>Bacteria</taxon>
        <taxon>Pseudomonadati</taxon>
        <taxon>Bacteroidota</taxon>
        <taxon>Cytophagia</taxon>
        <taxon>Cytophagales</taxon>
        <taxon>Hymenobacteraceae</taxon>
        <taxon>Hymenobacter</taxon>
    </lineage>
</organism>
<keyword evidence="3" id="KW-1185">Reference proteome</keyword>
<name>A0ABP8IFB9_9BACT</name>
<keyword evidence="1" id="KW-0472">Membrane</keyword>
<accession>A0ABP8IFB9</accession>
<sequence>MKALRLVLVVVAVGAWVILGVALVAAVDGPQTGTLAGIIALGVALGIPCWLAFGINRVYAFCRNGAPRRPWDFWAYLTFALGLWLNAWHMLGSLFAAGGGLQF</sequence>
<feature type="transmembrane region" description="Helical" evidence="1">
    <location>
        <begin position="7"/>
        <end position="27"/>
    </location>
</feature>
<feature type="transmembrane region" description="Helical" evidence="1">
    <location>
        <begin position="33"/>
        <end position="53"/>
    </location>
</feature>
<gene>
    <name evidence="2" type="ORF">GCM10023185_22000</name>
</gene>
<dbReference type="EMBL" id="BAABGZ010000023">
    <property type="protein sequence ID" value="GAA4357358.1"/>
    <property type="molecule type" value="Genomic_DNA"/>
</dbReference>